<sequence>MGVMMNKENIIKVKKSLIDWSASLKNISTELWFEPFKKGSWGTADVISHFISWDKFMIENRINCLLRKEDFPQITVDAEAINKEASIYARSGISKEDLISEFINIRTELLSLIDKIPDDQFSKPCPGKEHITLGEYFTGMAEHDIKHVDQINKHLN</sequence>
<proteinExistence type="predicted"/>
<dbReference type="OrthoDB" id="2964295at2"/>
<dbReference type="Pfam" id="PF12867">
    <property type="entry name" value="DinB_2"/>
    <property type="match status" value="1"/>
</dbReference>
<dbReference type="InterPro" id="IPR034660">
    <property type="entry name" value="DinB/YfiT-like"/>
</dbReference>
<dbReference type="InterPro" id="IPR024775">
    <property type="entry name" value="DinB-like"/>
</dbReference>
<gene>
    <name evidence="2" type="ORF">PBF_05873</name>
</gene>
<evidence type="ECO:0000259" key="1">
    <source>
        <dbReference type="Pfam" id="PF12867"/>
    </source>
</evidence>
<dbReference type="Gene3D" id="1.20.120.450">
    <property type="entry name" value="dinb family like domain"/>
    <property type="match status" value="1"/>
</dbReference>
<dbReference type="PATRIC" id="fig|1307436.3.peg.1248"/>
<dbReference type="AlphaFoldDB" id="W7L1Q9"/>
<evidence type="ECO:0000313" key="2">
    <source>
        <dbReference type="EMBL" id="EWG12298.1"/>
    </source>
</evidence>
<evidence type="ECO:0000313" key="3">
    <source>
        <dbReference type="Proteomes" id="UP000019270"/>
    </source>
</evidence>
<protein>
    <recommendedName>
        <fullName evidence="1">DinB-like domain-containing protein</fullName>
    </recommendedName>
</protein>
<dbReference type="EMBL" id="APVL01000003">
    <property type="protein sequence ID" value="EWG12298.1"/>
    <property type="molecule type" value="Genomic_DNA"/>
</dbReference>
<organism evidence="2 3">
    <name type="scientific">Cytobacillus firmus DS1</name>
    <dbReference type="NCBI Taxonomy" id="1307436"/>
    <lineage>
        <taxon>Bacteria</taxon>
        <taxon>Bacillati</taxon>
        <taxon>Bacillota</taxon>
        <taxon>Bacilli</taxon>
        <taxon>Bacillales</taxon>
        <taxon>Bacillaceae</taxon>
        <taxon>Cytobacillus</taxon>
    </lineage>
</organism>
<dbReference type="Proteomes" id="UP000019270">
    <property type="component" value="Unassembled WGS sequence"/>
</dbReference>
<dbReference type="eggNOG" id="COG2318">
    <property type="taxonomic scope" value="Bacteria"/>
</dbReference>
<dbReference type="SUPFAM" id="SSF109854">
    <property type="entry name" value="DinB/YfiT-like putative metalloenzymes"/>
    <property type="match status" value="1"/>
</dbReference>
<dbReference type="RefSeq" id="WP_051488818.1">
    <property type="nucleotide sequence ID" value="NZ_APVL01000003.1"/>
</dbReference>
<reference evidence="2 3" key="2">
    <citation type="journal article" date="2016" name="Sci. Rep.">
        <title>A novel serine protease, Sep1, from Bacillus firmus DS-1 has nematicidal activity and degrades multiple intestinal-associated nematode proteins.</title>
        <authorList>
            <person name="Geng C."/>
            <person name="Nie X."/>
            <person name="Tang Z."/>
            <person name="Zhang Y."/>
            <person name="Lin J."/>
            <person name="Sun M."/>
            <person name="Peng D."/>
        </authorList>
    </citation>
    <scope>NUCLEOTIDE SEQUENCE [LARGE SCALE GENOMIC DNA]</scope>
    <source>
        <strain evidence="2 3">DS1</strain>
    </source>
</reference>
<reference evidence="3" key="1">
    <citation type="submission" date="2013-03" db="EMBL/GenBank/DDBJ databases">
        <title>Draft genome sequence of Bacillus firmus DS1.</title>
        <authorList>
            <person name="Peng D."/>
            <person name="Zhu L."/>
            <person name="Sun M."/>
        </authorList>
    </citation>
    <scope>NUCLEOTIDE SEQUENCE [LARGE SCALE GENOMIC DNA]</scope>
    <source>
        <strain evidence="3">DS1</strain>
    </source>
</reference>
<name>W7L1Q9_CYTFI</name>
<comment type="caution">
    <text evidence="2">The sequence shown here is derived from an EMBL/GenBank/DDBJ whole genome shotgun (WGS) entry which is preliminary data.</text>
</comment>
<accession>W7L1Q9</accession>
<feature type="domain" description="DinB-like" evidence="1">
    <location>
        <begin position="21"/>
        <end position="151"/>
    </location>
</feature>